<dbReference type="EMBL" id="AMGM01000005">
    <property type="protein sequence ID" value="EKB50827.1"/>
    <property type="molecule type" value="Genomic_DNA"/>
</dbReference>
<keyword evidence="2" id="KW-1185">Reference proteome</keyword>
<protein>
    <submittedName>
        <fullName evidence="1">Uncharacterized protein</fullName>
    </submittedName>
</protein>
<accession>K1LF72</accession>
<proteinExistence type="predicted"/>
<name>K1LF72_CECL9</name>
<evidence type="ECO:0000313" key="2">
    <source>
        <dbReference type="Proteomes" id="UP000004478"/>
    </source>
</evidence>
<gene>
    <name evidence="1" type="ORF">B879_00572</name>
</gene>
<sequence>MVNRTNAGWCATPPVVMADYDGKWKLKGEVLKLEMRFWGGTIFEEWKVIGSDPQTVTIERLKSEVKFDA</sequence>
<comment type="caution">
    <text evidence="1">The sequence shown here is derived from an EMBL/GenBank/DDBJ whole genome shotgun (WGS) entry which is preliminary data.</text>
</comment>
<organism evidence="1 2">
    <name type="scientific">Cecembia lonarensis (strain CCUG 58316 / KCTC 22772 / LW9)</name>
    <dbReference type="NCBI Taxonomy" id="1225176"/>
    <lineage>
        <taxon>Bacteria</taxon>
        <taxon>Pseudomonadati</taxon>
        <taxon>Bacteroidota</taxon>
        <taxon>Cytophagia</taxon>
        <taxon>Cytophagales</taxon>
        <taxon>Cyclobacteriaceae</taxon>
        <taxon>Cecembia</taxon>
    </lineage>
</organism>
<reference evidence="1 2" key="1">
    <citation type="journal article" date="2012" name="J. Bacteriol.">
        <title>Draft Genome Sequence of Cecembia lonarensis Strain LW9T, Isolated from Lonar Lake, a Haloalkaline Lake in India.</title>
        <authorList>
            <person name="Shivaji S."/>
            <person name="Ara S."/>
            <person name="Singh A."/>
            <person name="Pinnaka A.K."/>
        </authorList>
    </citation>
    <scope>NUCLEOTIDE SEQUENCE [LARGE SCALE GENOMIC DNA]</scope>
    <source>
        <strain evidence="1 2">LW9</strain>
    </source>
</reference>
<evidence type="ECO:0000313" key="1">
    <source>
        <dbReference type="EMBL" id="EKB50827.1"/>
    </source>
</evidence>
<dbReference type="RefSeq" id="WP_009183621.1">
    <property type="nucleotide sequence ID" value="NZ_AMGM01000005.1"/>
</dbReference>
<dbReference type="Proteomes" id="UP000004478">
    <property type="component" value="Unassembled WGS sequence"/>
</dbReference>
<dbReference type="AlphaFoldDB" id="K1LF72"/>
<dbReference type="OrthoDB" id="5526158at2"/>